<dbReference type="EMBL" id="LRPO01000013">
    <property type="protein sequence ID" value="KWZ82471.1"/>
    <property type="molecule type" value="Genomic_DNA"/>
</dbReference>
<evidence type="ECO:0000313" key="2">
    <source>
        <dbReference type="Proteomes" id="UP000070092"/>
    </source>
</evidence>
<proteinExistence type="predicted"/>
<evidence type="ECO:0000313" key="1">
    <source>
        <dbReference type="EMBL" id="KWZ82471.1"/>
    </source>
</evidence>
<reference evidence="1 2" key="1">
    <citation type="submission" date="2016-01" db="EMBL/GenBank/DDBJ databases">
        <authorList>
            <person name="Oliw E.H."/>
        </authorList>
    </citation>
    <scope>NUCLEOTIDE SEQUENCE [LARGE SCALE GENOMIC DNA]</scope>
    <source>
        <strain evidence="1 2">MJR8628B</strain>
    </source>
</reference>
<name>A0A133KS88_BIFBI</name>
<comment type="caution">
    <text evidence="1">The sequence shown here is derived from an EMBL/GenBank/DDBJ whole genome shotgun (WGS) entry which is preliminary data.</text>
</comment>
<dbReference type="Proteomes" id="UP000070092">
    <property type="component" value="Unassembled WGS sequence"/>
</dbReference>
<gene>
    <name evidence="1" type="ORF">HMPREF3196_00329</name>
</gene>
<organism evidence="1 2">
    <name type="scientific">Bifidobacterium bifidum</name>
    <dbReference type="NCBI Taxonomy" id="1681"/>
    <lineage>
        <taxon>Bacteria</taxon>
        <taxon>Bacillati</taxon>
        <taxon>Actinomycetota</taxon>
        <taxon>Actinomycetes</taxon>
        <taxon>Bifidobacteriales</taxon>
        <taxon>Bifidobacteriaceae</taxon>
        <taxon>Bifidobacterium</taxon>
    </lineage>
</organism>
<sequence>MYRRRRAVALVVVLAAVSLVVFCVYSLGRGVVDGMSLLRPTPIARESVPAPKKTSGVNDCGASDVKLSLTAASQGVPVGGSLDFTASISYEGTSSCLLDLSDVVLTVSSGDQTIYSSDSCPADPNRQLLAKTSDMNRTSQKMTWGASRTGDQCVEDQSKLPKVDRGAYTAQLSLKNAHKAVSDPVTIQVQ</sequence>
<protein>
    <submittedName>
        <fullName evidence="1">Uncharacterized protein</fullName>
    </submittedName>
</protein>
<dbReference type="PATRIC" id="fig|1681.53.peg.317"/>
<accession>A0A133KS88</accession>
<dbReference type="AlphaFoldDB" id="A0A133KS88"/>